<comment type="caution">
    <text evidence="1">The sequence shown here is derived from an EMBL/GenBank/DDBJ whole genome shotgun (WGS) entry which is preliminary data.</text>
</comment>
<gene>
    <name evidence="1" type="ORF">COM96_25125</name>
</gene>
<evidence type="ECO:0000313" key="1">
    <source>
        <dbReference type="EMBL" id="PEC19427.1"/>
    </source>
</evidence>
<name>A0A2A7HR51_BACCE</name>
<dbReference type="AlphaFoldDB" id="A0A2A7HR51"/>
<dbReference type="InterPro" id="IPR025045">
    <property type="entry name" value="DUF3979"/>
</dbReference>
<dbReference type="Proteomes" id="UP000220006">
    <property type="component" value="Unassembled WGS sequence"/>
</dbReference>
<evidence type="ECO:0000313" key="2">
    <source>
        <dbReference type="Proteomes" id="UP000220006"/>
    </source>
</evidence>
<dbReference type="RefSeq" id="WP_097906023.1">
    <property type="nucleotide sequence ID" value="NZ_NVLK01000067.1"/>
</dbReference>
<organism evidence="1 2">
    <name type="scientific">Bacillus cereus</name>
    <dbReference type="NCBI Taxonomy" id="1396"/>
    <lineage>
        <taxon>Bacteria</taxon>
        <taxon>Bacillati</taxon>
        <taxon>Bacillota</taxon>
        <taxon>Bacilli</taxon>
        <taxon>Bacillales</taxon>
        <taxon>Bacillaceae</taxon>
        <taxon>Bacillus</taxon>
        <taxon>Bacillus cereus group</taxon>
    </lineage>
</organism>
<accession>A0A2A7HR51</accession>
<proteinExistence type="predicted"/>
<dbReference type="Pfam" id="PF13141">
    <property type="entry name" value="DUF3979"/>
    <property type="match status" value="1"/>
</dbReference>
<dbReference type="EMBL" id="NVLK01000067">
    <property type="protein sequence ID" value="PEC19427.1"/>
    <property type="molecule type" value="Genomic_DNA"/>
</dbReference>
<sequence length="122" mass="14589">MLYEDLMTLFQAAPKEEGRDGWKYIIQEQNDKYEIVDEMLKNQMSVELYFNEYDEVKITLYKDGIPISTMQRIAISKVELEEDEEGIQFVLERMPSRMIRLQLKPYLALEMGPYWEVCNDCE</sequence>
<reference evidence="1 2" key="1">
    <citation type="submission" date="2017-09" db="EMBL/GenBank/DDBJ databases">
        <title>Large-scale bioinformatics analysis of Bacillus genomes uncovers conserved roles of natural products in bacterial physiology.</title>
        <authorList>
            <consortium name="Agbiome Team Llc"/>
            <person name="Bleich R.M."/>
            <person name="Grubbs K.J."/>
            <person name="Santa Maria K.C."/>
            <person name="Allen S.E."/>
            <person name="Farag S."/>
            <person name="Shank E.A."/>
            <person name="Bowers A."/>
        </authorList>
    </citation>
    <scope>NUCLEOTIDE SEQUENCE [LARGE SCALE GENOMIC DNA]</scope>
    <source>
        <strain evidence="1 2">AFS096845</strain>
    </source>
</reference>
<protein>
    <submittedName>
        <fullName evidence="1">DUF3979 domain-containing protein</fullName>
    </submittedName>
</protein>